<gene>
    <name evidence="1" type="ORF">DOO78_20870</name>
</gene>
<accession>A0A327M4A5</accession>
<comment type="caution">
    <text evidence="1">The sequence shown here is derived from an EMBL/GenBank/DDBJ whole genome shotgun (WGS) entry which is preliminary data.</text>
</comment>
<reference evidence="2" key="1">
    <citation type="submission" date="2018-06" db="EMBL/GenBank/DDBJ databases">
        <authorList>
            <person name="Khan S.A."/>
        </authorList>
    </citation>
    <scope>NUCLEOTIDE SEQUENCE [LARGE SCALE GENOMIC DNA]</scope>
    <source>
        <strain evidence="2">DB-1506</strain>
    </source>
</reference>
<dbReference type="OrthoDB" id="7283841at2"/>
<organism evidence="1 2">
    <name type="scientific">Roseicella frigidaeris</name>
    <dbReference type="NCBI Taxonomy" id="2230885"/>
    <lineage>
        <taxon>Bacteria</taxon>
        <taxon>Pseudomonadati</taxon>
        <taxon>Pseudomonadota</taxon>
        <taxon>Alphaproteobacteria</taxon>
        <taxon>Acetobacterales</taxon>
        <taxon>Roseomonadaceae</taxon>
        <taxon>Roseicella</taxon>
    </lineage>
</organism>
<keyword evidence="2" id="KW-1185">Reference proteome</keyword>
<protein>
    <submittedName>
        <fullName evidence="1">Uncharacterized protein</fullName>
    </submittedName>
</protein>
<evidence type="ECO:0000313" key="2">
    <source>
        <dbReference type="Proteomes" id="UP000249065"/>
    </source>
</evidence>
<proteinExistence type="predicted"/>
<name>A0A327M4A5_9PROT</name>
<dbReference type="AlphaFoldDB" id="A0A327M4A5"/>
<dbReference type="Proteomes" id="UP000249065">
    <property type="component" value="Unassembled WGS sequence"/>
</dbReference>
<sequence length="81" mass="8733">MIRSHPVMVGARCLGAVVSHVEGWHFIAADPVVADLHGQRFPSPEEAARIAGLMLDRAQAVPATPPVLRPAPILRLVPKDR</sequence>
<dbReference type="EMBL" id="QLIX01000021">
    <property type="protein sequence ID" value="RAI57114.1"/>
    <property type="molecule type" value="Genomic_DNA"/>
</dbReference>
<dbReference type="RefSeq" id="WP_111471814.1">
    <property type="nucleotide sequence ID" value="NZ_QLIX01000021.1"/>
</dbReference>
<evidence type="ECO:0000313" key="1">
    <source>
        <dbReference type="EMBL" id="RAI57114.1"/>
    </source>
</evidence>